<dbReference type="PANTHER" id="PTHR13011:SF0">
    <property type="entry name" value="GENERAL TRANSCRIPTION FACTOR IIF SUBUNIT 1"/>
    <property type="match status" value="1"/>
</dbReference>
<feature type="compositionally biased region" description="Basic and acidic residues" evidence="7">
    <location>
        <begin position="461"/>
        <end position="476"/>
    </location>
</feature>
<evidence type="ECO:0000256" key="2">
    <source>
        <dbReference type="ARBA" id="ARBA00005249"/>
    </source>
</evidence>
<protein>
    <submittedName>
        <fullName evidence="8">Uncharacterized protein</fullName>
    </submittedName>
</protein>
<feature type="compositionally biased region" description="Basic and acidic residues" evidence="7">
    <location>
        <begin position="553"/>
        <end position="574"/>
    </location>
</feature>
<feature type="compositionally biased region" description="Low complexity" evidence="7">
    <location>
        <begin position="615"/>
        <end position="635"/>
    </location>
</feature>
<dbReference type="EMBL" id="KZ819302">
    <property type="protein sequence ID" value="PWN95784.1"/>
    <property type="molecule type" value="Genomic_DNA"/>
</dbReference>
<keyword evidence="5" id="KW-0804">Transcription</keyword>
<feature type="region of interest" description="Disordered" evidence="7">
    <location>
        <begin position="1"/>
        <end position="39"/>
    </location>
</feature>
<feature type="region of interest" description="Disordered" evidence="7">
    <location>
        <begin position="404"/>
        <end position="784"/>
    </location>
</feature>
<dbReference type="PANTHER" id="PTHR13011">
    <property type="entry name" value="TFIIF-ALPHA"/>
    <property type="match status" value="1"/>
</dbReference>
<proteinExistence type="inferred from homology"/>
<evidence type="ECO:0000256" key="7">
    <source>
        <dbReference type="SAM" id="MobiDB-lite"/>
    </source>
</evidence>
<feature type="compositionally biased region" description="Acidic residues" evidence="7">
    <location>
        <begin position="523"/>
        <end position="540"/>
    </location>
</feature>
<keyword evidence="4" id="KW-0238">DNA-binding</keyword>
<organism evidence="8 9">
    <name type="scientific">Tilletiopsis washingtonensis</name>
    <dbReference type="NCBI Taxonomy" id="58919"/>
    <lineage>
        <taxon>Eukaryota</taxon>
        <taxon>Fungi</taxon>
        <taxon>Dikarya</taxon>
        <taxon>Basidiomycota</taxon>
        <taxon>Ustilaginomycotina</taxon>
        <taxon>Exobasidiomycetes</taxon>
        <taxon>Entylomatales</taxon>
        <taxon>Entylomatales incertae sedis</taxon>
        <taxon>Tilletiopsis</taxon>
    </lineage>
</organism>
<dbReference type="OrthoDB" id="76676at2759"/>
<gene>
    <name evidence="8" type="ORF">FA09DRAFT_331750</name>
</gene>
<dbReference type="GO" id="GO:0005674">
    <property type="term" value="C:transcription factor TFIIF complex"/>
    <property type="evidence" value="ECO:0007669"/>
    <property type="project" value="TreeGrafter"/>
</dbReference>
<evidence type="ECO:0000256" key="4">
    <source>
        <dbReference type="ARBA" id="ARBA00023125"/>
    </source>
</evidence>
<dbReference type="InterPro" id="IPR008851">
    <property type="entry name" value="TFIIF-alpha"/>
</dbReference>
<evidence type="ECO:0000256" key="3">
    <source>
        <dbReference type="ARBA" id="ARBA00023015"/>
    </source>
</evidence>
<dbReference type="RefSeq" id="XP_025596063.1">
    <property type="nucleotide sequence ID" value="XM_025743165.1"/>
</dbReference>
<dbReference type="GeneID" id="37270709"/>
<keyword evidence="9" id="KW-1185">Reference proteome</keyword>
<comment type="subcellular location">
    <subcellularLocation>
        <location evidence="1">Nucleus</location>
    </subcellularLocation>
</comment>
<feature type="compositionally biased region" description="Acidic residues" evidence="7">
    <location>
        <begin position="432"/>
        <end position="460"/>
    </location>
</feature>
<sequence>MPPKPDADAAMSDVKPAQASGSSSGIKKRSASPPAAAAAAAPTGYRDIPLLSCKPAFLQSKTHLLKFASSFPVDPRAAPFVQPLKLNRKGAPKLKAPNPKPGDPVLDRYGNPLVIMAPDPNDLLGKEKAVPVKWPKDDEEIRALEELLAKTKQEKGPSADASLIAPTLSNVSQRNKARLFQKRVKEVHKASAVARRTWNDERLPWVLEDFDTPREWTSARSAPPSGINALQEALEARSKGLPSVLDVKPEELVKEEKMEEGSQMAAAARKKDANHAPWIGKLEGDADDGENHVLFVFDAEGDGGFRVVPVTKSYRFLQKPKHANAISWEEAEKEFEKHQKARSDGASRWMMRARGDDPIGLAGPSSAGSSRAGAGQRVKKEEGDEEFAAVPEWKHLALPGAFNNLGGRARGQPLPVDGAPRDRGRRGRDQDEGTYGEVDFEEEMADDDDHNEGEEYDLGDADTHELAERMKKEMARAEQASDDEEDDLFGPEPGRRTDDQLTGSGRQMQKIVRALARNQGNEAYEEDVNPYLSDDSDTEDTAIANPERALQQVREEKEREERERLKNGGKKLEEEQAAAAAAAAEKEKEAAAAAAAAARRSGASTPVGRHEKHASAAPHAAARAAQTARQASAPGAAGGGTHRPGAGHANVAQRATSPFARPAGGKSRNASRSGSPTASQGSRATSPMASSAGAAAAGAAAPSSPSGSKKRKSEAPGGGQHVPSSSGSGNNDGSKRARTATAGSTSRASPMASPSGSRASSPGVAGEGGAAAAARRSNAPMSDIERHVMEVMERNPQVTSTMEIAKMFKKTIKAEPENKAAYLAAITRYWRRFAPPERAPEGSAGAAKTEGT</sequence>
<dbReference type="SUPFAM" id="SSF50916">
    <property type="entry name" value="Rap30/74 interaction domains"/>
    <property type="match status" value="1"/>
</dbReference>
<dbReference type="STRING" id="58919.A0A316Z3Y2"/>
<name>A0A316Z3Y2_9BASI</name>
<comment type="similarity">
    <text evidence="2">Belongs to the TFIIF alpha subunit family.</text>
</comment>
<dbReference type="InterPro" id="IPR011039">
    <property type="entry name" value="TFIIF_interaction"/>
</dbReference>
<evidence type="ECO:0000313" key="9">
    <source>
        <dbReference type="Proteomes" id="UP000245946"/>
    </source>
</evidence>
<dbReference type="GO" id="GO:0032968">
    <property type="term" value="P:positive regulation of transcription elongation by RNA polymerase II"/>
    <property type="evidence" value="ECO:0007669"/>
    <property type="project" value="InterPro"/>
</dbReference>
<evidence type="ECO:0000256" key="5">
    <source>
        <dbReference type="ARBA" id="ARBA00023163"/>
    </source>
</evidence>
<dbReference type="GO" id="GO:0003677">
    <property type="term" value="F:DNA binding"/>
    <property type="evidence" value="ECO:0007669"/>
    <property type="project" value="UniProtKB-KW"/>
</dbReference>
<feature type="compositionally biased region" description="Basic and acidic residues" evidence="7">
    <location>
        <begin position="419"/>
        <end position="431"/>
    </location>
</feature>
<keyword evidence="6" id="KW-0539">Nucleus</keyword>
<feature type="compositionally biased region" description="Low complexity" evidence="7">
    <location>
        <begin position="686"/>
        <end position="707"/>
    </location>
</feature>
<dbReference type="GO" id="GO:0001096">
    <property type="term" value="F:TFIIF-class transcription factor complex binding"/>
    <property type="evidence" value="ECO:0007669"/>
    <property type="project" value="TreeGrafter"/>
</dbReference>
<accession>A0A316Z3Y2</accession>
<feature type="region of interest" description="Disordered" evidence="7">
    <location>
        <begin position="356"/>
        <end position="381"/>
    </location>
</feature>
<keyword evidence="3" id="KW-0805">Transcription regulation</keyword>
<dbReference type="Proteomes" id="UP000245946">
    <property type="component" value="Unassembled WGS sequence"/>
</dbReference>
<feature type="compositionally biased region" description="Low complexity" evidence="7">
    <location>
        <begin position="739"/>
        <end position="782"/>
    </location>
</feature>
<dbReference type="GO" id="GO:0016251">
    <property type="term" value="F:RNA polymerase II general transcription initiation factor activity"/>
    <property type="evidence" value="ECO:0007669"/>
    <property type="project" value="TreeGrafter"/>
</dbReference>
<feature type="compositionally biased region" description="Low complexity" evidence="7">
    <location>
        <begin position="362"/>
        <end position="375"/>
    </location>
</feature>
<dbReference type="GO" id="GO:0006367">
    <property type="term" value="P:transcription initiation at RNA polymerase II promoter"/>
    <property type="evidence" value="ECO:0007669"/>
    <property type="project" value="InterPro"/>
</dbReference>
<reference evidence="8 9" key="1">
    <citation type="journal article" date="2018" name="Mol. Biol. Evol.">
        <title>Broad Genomic Sampling Reveals a Smut Pathogenic Ancestry of the Fungal Clade Ustilaginomycotina.</title>
        <authorList>
            <person name="Kijpornyongpan T."/>
            <person name="Mondo S.J."/>
            <person name="Barry K."/>
            <person name="Sandor L."/>
            <person name="Lee J."/>
            <person name="Lipzen A."/>
            <person name="Pangilinan J."/>
            <person name="LaButti K."/>
            <person name="Hainaut M."/>
            <person name="Henrissat B."/>
            <person name="Grigoriev I.V."/>
            <person name="Spatafora J.W."/>
            <person name="Aime M.C."/>
        </authorList>
    </citation>
    <scope>NUCLEOTIDE SEQUENCE [LARGE SCALE GENOMIC DNA]</scope>
    <source>
        <strain evidence="8 9">MCA 4186</strain>
    </source>
</reference>
<evidence type="ECO:0000313" key="8">
    <source>
        <dbReference type="EMBL" id="PWN95784.1"/>
    </source>
</evidence>
<dbReference type="AlphaFoldDB" id="A0A316Z3Y2"/>
<evidence type="ECO:0000256" key="6">
    <source>
        <dbReference type="ARBA" id="ARBA00023242"/>
    </source>
</evidence>
<evidence type="ECO:0000256" key="1">
    <source>
        <dbReference type="ARBA" id="ARBA00004123"/>
    </source>
</evidence>
<feature type="compositionally biased region" description="Polar residues" evidence="7">
    <location>
        <begin position="668"/>
        <end position="685"/>
    </location>
</feature>
<feature type="compositionally biased region" description="Acidic residues" evidence="7">
    <location>
        <begin position="480"/>
        <end position="489"/>
    </location>
</feature>